<evidence type="ECO:0000259" key="5">
    <source>
        <dbReference type="Pfam" id="PF00535"/>
    </source>
</evidence>
<proteinExistence type="inferred from homology"/>
<dbReference type="Gene3D" id="3.90.550.10">
    <property type="entry name" value="Spore Coat Polysaccharide Biosynthesis Protein SpsA, Chain A"/>
    <property type="match status" value="1"/>
</dbReference>
<comment type="similarity">
    <text evidence="1">Belongs to the glycosyltransferase 2 family.</text>
</comment>
<protein>
    <submittedName>
        <fullName evidence="6">Glycosyltransferase family 2 protein</fullName>
    </submittedName>
</protein>
<accession>A0ABP7Q7T7</accession>
<feature type="domain" description="Glycosyltransferase 2-like" evidence="5">
    <location>
        <begin position="54"/>
        <end position="173"/>
    </location>
</feature>
<evidence type="ECO:0000256" key="2">
    <source>
        <dbReference type="ARBA" id="ARBA00022676"/>
    </source>
</evidence>
<keyword evidence="3" id="KW-0808">Transferase</keyword>
<keyword evidence="4" id="KW-1133">Transmembrane helix</keyword>
<dbReference type="Proteomes" id="UP001501337">
    <property type="component" value="Unassembled WGS sequence"/>
</dbReference>
<reference evidence="7" key="1">
    <citation type="journal article" date="2019" name="Int. J. Syst. Evol. Microbiol.">
        <title>The Global Catalogue of Microorganisms (GCM) 10K type strain sequencing project: providing services to taxonomists for standard genome sequencing and annotation.</title>
        <authorList>
            <consortium name="The Broad Institute Genomics Platform"/>
            <consortium name="The Broad Institute Genome Sequencing Center for Infectious Disease"/>
            <person name="Wu L."/>
            <person name="Ma J."/>
        </authorList>
    </citation>
    <scope>NUCLEOTIDE SEQUENCE [LARGE SCALE GENOMIC DNA]</scope>
    <source>
        <strain evidence="7">JCM 17555</strain>
    </source>
</reference>
<evidence type="ECO:0000256" key="4">
    <source>
        <dbReference type="SAM" id="Phobius"/>
    </source>
</evidence>
<evidence type="ECO:0000313" key="6">
    <source>
        <dbReference type="EMBL" id="GAA3978038.1"/>
    </source>
</evidence>
<evidence type="ECO:0000256" key="1">
    <source>
        <dbReference type="ARBA" id="ARBA00006739"/>
    </source>
</evidence>
<evidence type="ECO:0000256" key="3">
    <source>
        <dbReference type="ARBA" id="ARBA00022679"/>
    </source>
</evidence>
<keyword evidence="4" id="KW-0812">Transmembrane</keyword>
<dbReference type="RefSeq" id="WP_344809451.1">
    <property type="nucleotide sequence ID" value="NZ_BAABBO010000022.1"/>
</dbReference>
<name>A0ABP7Q7T7_9GAMM</name>
<feature type="transmembrane region" description="Helical" evidence="4">
    <location>
        <begin position="352"/>
        <end position="371"/>
    </location>
</feature>
<keyword evidence="7" id="KW-1185">Reference proteome</keyword>
<dbReference type="Pfam" id="PF00535">
    <property type="entry name" value="Glycos_transf_2"/>
    <property type="match status" value="1"/>
</dbReference>
<dbReference type="InterPro" id="IPR029044">
    <property type="entry name" value="Nucleotide-diphossugar_trans"/>
</dbReference>
<dbReference type="PANTHER" id="PTHR43630">
    <property type="entry name" value="POLY-BETA-1,6-N-ACETYL-D-GLUCOSAMINE SYNTHASE"/>
    <property type="match status" value="1"/>
</dbReference>
<evidence type="ECO:0000313" key="7">
    <source>
        <dbReference type="Proteomes" id="UP001501337"/>
    </source>
</evidence>
<dbReference type="SUPFAM" id="SSF53448">
    <property type="entry name" value="Nucleotide-diphospho-sugar transferases"/>
    <property type="match status" value="1"/>
</dbReference>
<organism evidence="6 7">
    <name type="scientific">Allohahella marinimesophila</name>
    <dbReference type="NCBI Taxonomy" id="1054972"/>
    <lineage>
        <taxon>Bacteria</taxon>
        <taxon>Pseudomonadati</taxon>
        <taxon>Pseudomonadota</taxon>
        <taxon>Gammaproteobacteria</taxon>
        <taxon>Oceanospirillales</taxon>
        <taxon>Hahellaceae</taxon>
        <taxon>Allohahella</taxon>
    </lineage>
</organism>
<comment type="caution">
    <text evidence="6">The sequence shown here is derived from an EMBL/GenBank/DDBJ whole genome shotgun (WGS) entry which is preliminary data.</text>
</comment>
<feature type="transmembrane region" description="Helical" evidence="4">
    <location>
        <begin position="297"/>
        <end position="316"/>
    </location>
</feature>
<sequence>MLLLFWLGVLGTLYSYFLYPPILMMLSARAGQPGGSQSVRSAMAHSGESLPSVSMVITAHNEESKIGQKIENSLALDRTGIDFELIVASDFSTDGTDAIVESYSDRGVRLVRADQHLGKEYAQLCAIKASLGEIIVFSDVATELPPESLQKLLPYFVDAEVGAISSEDRFISSSGEVAGEGAYVKYEMWLRSLESRVAGLVGLSGSFFAARRSICDQWDIQSPSDFNTALNSARSGLKAISCPDVLGYYPNIKDETKEYKRKLRTAIRGMTALARHPEVLNPGKFGLFSFQVFSHKLMRWAVPWFMLLTFVANLFLLNKPFYVLTFILQLAFYGAALAAHNRPELRKGGLKILYFFCQVNLALADAAVQFVKGTRMTTWQPSKR</sequence>
<feature type="transmembrane region" description="Helical" evidence="4">
    <location>
        <begin position="321"/>
        <end position="340"/>
    </location>
</feature>
<keyword evidence="2" id="KW-0328">Glycosyltransferase</keyword>
<dbReference type="EMBL" id="BAABBO010000022">
    <property type="protein sequence ID" value="GAA3978038.1"/>
    <property type="molecule type" value="Genomic_DNA"/>
</dbReference>
<dbReference type="PANTHER" id="PTHR43630:SF1">
    <property type="entry name" value="POLY-BETA-1,6-N-ACETYL-D-GLUCOSAMINE SYNTHASE"/>
    <property type="match status" value="1"/>
</dbReference>
<gene>
    <name evidence="6" type="ORF">GCM10022278_38400</name>
</gene>
<keyword evidence="4" id="KW-0472">Membrane</keyword>
<dbReference type="InterPro" id="IPR001173">
    <property type="entry name" value="Glyco_trans_2-like"/>
</dbReference>